<dbReference type="EMBL" id="KZ989299">
    <property type="protein sequence ID" value="RKP26950.1"/>
    <property type="molecule type" value="Genomic_DNA"/>
</dbReference>
<feature type="compositionally biased region" description="Low complexity" evidence="1">
    <location>
        <begin position="15"/>
        <end position="24"/>
    </location>
</feature>
<dbReference type="SUPFAM" id="SSF53474">
    <property type="entry name" value="alpha/beta-Hydrolases"/>
    <property type="match status" value="1"/>
</dbReference>
<dbReference type="AlphaFoldDB" id="A0A4P9Z5P3"/>
<evidence type="ECO:0008006" key="4">
    <source>
        <dbReference type="Google" id="ProtNLM"/>
    </source>
</evidence>
<organism evidence="2 3">
    <name type="scientific">Syncephalis pseudoplumigaleata</name>
    <dbReference type="NCBI Taxonomy" id="1712513"/>
    <lineage>
        <taxon>Eukaryota</taxon>
        <taxon>Fungi</taxon>
        <taxon>Fungi incertae sedis</taxon>
        <taxon>Zoopagomycota</taxon>
        <taxon>Zoopagomycotina</taxon>
        <taxon>Zoopagomycetes</taxon>
        <taxon>Zoopagales</taxon>
        <taxon>Piptocephalidaceae</taxon>
        <taxon>Syncephalis</taxon>
    </lineage>
</organism>
<reference evidence="3" key="1">
    <citation type="journal article" date="2018" name="Nat. Microbiol.">
        <title>Leveraging single-cell genomics to expand the fungal tree of life.</title>
        <authorList>
            <person name="Ahrendt S.R."/>
            <person name="Quandt C.A."/>
            <person name="Ciobanu D."/>
            <person name="Clum A."/>
            <person name="Salamov A."/>
            <person name="Andreopoulos B."/>
            <person name="Cheng J.F."/>
            <person name="Woyke T."/>
            <person name="Pelin A."/>
            <person name="Henrissat B."/>
            <person name="Reynolds N.K."/>
            <person name="Benny G.L."/>
            <person name="Smith M.E."/>
            <person name="James T.Y."/>
            <person name="Grigoriev I.V."/>
        </authorList>
    </citation>
    <scope>NUCLEOTIDE SEQUENCE [LARGE SCALE GENOMIC DNA]</scope>
    <source>
        <strain evidence="3">Benny S71-1</strain>
    </source>
</reference>
<name>A0A4P9Z5P3_9FUNG</name>
<proteinExistence type="predicted"/>
<dbReference type="Proteomes" id="UP000278143">
    <property type="component" value="Unassembled WGS sequence"/>
</dbReference>
<feature type="region of interest" description="Disordered" evidence="1">
    <location>
        <begin position="1"/>
        <end position="33"/>
    </location>
</feature>
<dbReference type="InterPro" id="IPR029058">
    <property type="entry name" value="AB_hydrolase_fold"/>
</dbReference>
<dbReference type="OrthoDB" id="5541237at2759"/>
<accession>A0A4P9Z5P3</accession>
<sequence>MLAHKLSQLAERYGSSTSQQQQEPPSSPSPSPSTALPHFALLSIGRPGYLKSTMVASLEAEVEAMAVFLDSLGVRQPVHLVARRLSATAALAFAARYPERVHTITLISALLGPAMQHSLRGVAAKLLLLGTNLWSNLRAYQMHRIIAGMAATAAFSRRFLVDPRLRSRLPMPDSALFDELASHPTAIELFTHYEACLAWGGERRAGLLRDYRLLWQINEERQAALMASVRVPILAFHGALDEQAPLARIQQALAITRCSDSNELMPPSTVQRQLISFAGTGQMLPPMDVGWKTLNFMQSAADQRAG</sequence>
<evidence type="ECO:0000313" key="2">
    <source>
        <dbReference type="EMBL" id="RKP26950.1"/>
    </source>
</evidence>
<evidence type="ECO:0000313" key="3">
    <source>
        <dbReference type="Proteomes" id="UP000278143"/>
    </source>
</evidence>
<protein>
    <recommendedName>
        <fullName evidence="4">Alpha/Beta hydrolase protein</fullName>
    </recommendedName>
</protein>
<keyword evidence="3" id="KW-1185">Reference proteome</keyword>
<evidence type="ECO:0000256" key="1">
    <source>
        <dbReference type="SAM" id="MobiDB-lite"/>
    </source>
</evidence>
<dbReference type="Gene3D" id="3.40.50.1820">
    <property type="entry name" value="alpha/beta hydrolase"/>
    <property type="match status" value="1"/>
</dbReference>
<gene>
    <name evidence="2" type="ORF">SYNPS1DRAFT_27373</name>
</gene>